<accession>A0A1X0QXP6</accession>
<gene>
    <name evidence="1" type="ORF">BCV72DRAFT_312713</name>
</gene>
<reference evidence="1" key="1">
    <citation type="journal article" date="2016" name="Proc. Natl. Acad. Sci. U.S.A.">
        <title>Lipid metabolic changes in an early divergent fungus govern the establishment of a mutualistic symbiosis with endobacteria.</title>
        <authorList>
            <person name="Lastovetsky O.A."/>
            <person name="Gaspar M.L."/>
            <person name="Mondo S.J."/>
            <person name="LaButti K.M."/>
            <person name="Sandor L."/>
            <person name="Grigoriev I.V."/>
            <person name="Henry S.A."/>
            <person name="Pawlowska T.E."/>
        </authorList>
    </citation>
    <scope>NUCLEOTIDE SEQUENCE [LARGE SCALE GENOMIC DNA]</scope>
    <source>
        <strain evidence="1">ATCC 52814</strain>
    </source>
</reference>
<dbReference type="Proteomes" id="UP000242414">
    <property type="component" value="Unassembled WGS sequence"/>
</dbReference>
<evidence type="ECO:0000313" key="1">
    <source>
        <dbReference type="EMBL" id="ORE04560.1"/>
    </source>
</evidence>
<name>A0A1X0QXP6_RHIZD</name>
<dbReference type="EMBL" id="KV921968">
    <property type="protein sequence ID" value="ORE04560.1"/>
    <property type="molecule type" value="Genomic_DNA"/>
</dbReference>
<sequence length="317" mass="36802">MVNVALEFDKREFYPWHQNPSKCVVLNPTDQSLNYYLYGDPLPTRTSFSYLEIPFRPGSYLNIFELLANNINKLLATMNQLAMIGLNPNGLSRLLATRFYKQIVQSQLEYGLATSKVSSLLLNKLEDVQNTCLRRIFGGSCRSSIKLPTMTERAHILQAQFLLRSLSLPDNALLTYLLPHIRLSTSHSQWYTYQKRHCGNVIHLQYLQDNLEQRRTARNSNLLSLCRPTISLDPILWLPMTGLERSRCIRWRLGLLPSYDTTRCLRHTSQLLTKQHAIYCLDMRHRLQITKPITDLLSLLLNKPPTRKPRSFQTRSL</sequence>
<organism evidence="1">
    <name type="scientific">Rhizopus microsporus var. microsporus</name>
    <dbReference type="NCBI Taxonomy" id="86635"/>
    <lineage>
        <taxon>Eukaryota</taxon>
        <taxon>Fungi</taxon>
        <taxon>Fungi incertae sedis</taxon>
        <taxon>Mucoromycota</taxon>
        <taxon>Mucoromycotina</taxon>
        <taxon>Mucoromycetes</taxon>
        <taxon>Mucorales</taxon>
        <taxon>Mucorineae</taxon>
        <taxon>Rhizopodaceae</taxon>
        <taxon>Rhizopus</taxon>
    </lineage>
</organism>
<dbReference type="AlphaFoldDB" id="A0A1X0QXP6"/>
<dbReference type="VEuPathDB" id="FungiDB:BCV72DRAFT_312713"/>
<protein>
    <submittedName>
        <fullName evidence="1">Uncharacterized protein</fullName>
    </submittedName>
</protein>
<proteinExistence type="predicted"/>